<dbReference type="PANTHER" id="PTHR48097:SF9">
    <property type="entry name" value="L-THREONINE ALDOLASE"/>
    <property type="match status" value="1"/>
</dbReference>
<dbReference type="GO" id="GO:0005829">
    <property type="term" value="C:cytosol"/>
    <property type="evidence" value="ECO:0007669"/>
    <property type="project" value="TreeGrafter"/>
</dbReference>
<dbReference type="InterPro" id="IPR023603">
    <property type="entry name" value="Low_specificity_L-TA-like"/>
</dbReference>
<evidence type="ECO:0000256" key="4">
    <source>
        <dbReference type="ARBA" id="ARBA00023239"/>
    </source>
</evidence>
<dbReference type="FunFam" id="3.40.640.10:FF:000030">
    <property type="entry name" value="Low-specificity L-threonine aldolase"/>
    <property type="match status" value="1"/>
</dbReference>
<dbReference type="InterPro" id="IPR015421">
    <property type="entry name" value="PyrdxlP-dep_Trfase_major"/>
</dbReference>
<keyword evidence="3" id="KW-0663">Pyridoxal phosphate</keyword>
<sequence>MKVVDFRSDTVTKPSPEMWEIVKSMDDSKLGDDVEQEDPTVNELELKAAKLVGKEAALYVTSGTQGNLVSLLSQTKPGDQILVEKLSHIFGHEVGSAARIGGLMVYAYPSNKGVPDLDNLEEMIGDPEDVHESATTLLCAENTHNFYGGIIIKPDDLQKMKIFADKKNMKLHIDGARIFNAAVALNIPVTELTQYGDSIMFCLSKGLSCPVGSIIAGSSEFIKRARKFRKMLGGGMRQAGIIACFGVAALESNWINRLKEDHINAKILTEGMRTYNLPIKVQIPETNIFFVDFPKEAPMEKIMAELYENGIKVFSFDHKIRFVTHYGINEDDIQYSIETIKKVLQKFF</sequence>
<dbReference type="GO" id="GO:0008732">
    <property type="term" value="F:L-allo-threonine aldolase activity"/>
    <property type="evidence" value="ECO:0007669"/>
    <property type="project" value="TreeGrafter"/>
</dbReference>
<dbReference type="NCBIfam" id="NF041359">
    <property type="entry name" value="GntG_guanitoxin"/>
    <property type="match status" value="1"/>
</dbReference>
<dbReference type="InterPro" id="IPR015422">
    <property type="entry name" value="PyrdxlP-dep_Trfase_small"/>
</dbReference>
<dbReference type="InterPro" id="IPR015424">
    <property type="entry name" value="PyrdxlP-dep_Trfase"/>
</dbReference>
<organism evidence="6">
    <name type="scientific">marine sediment metagenome</name>
    <dbReference type="NCBI Taxonomy" id="412755"/>
    <lineage>
        <taxon>unclassified sequences</taxon>
        <taxon>metagenomes</taxon>
        <taxon>ecological metagenomes</taxon>
    </lineage>
</organism>
<dbReference type="GO" id="GO:0006567">
    <property type="term" value="P:L-threonine catabolic process"/>
    <property type="evidence" value="ECO:0007669"/>
    <property type="project" value="TreeGrafter"/>
</dbReference>
<comment type="caution">
    <text evidence="6">The sequence shown here is derived from an EMBL/GenBank/DDBJ whole genome shotgun (WGS) entry which is preliminary data.</text>
</comment>
<evidence type="ECO:0000256" key="1">
    <source>
        <dbReference type="ARBA" id="ARBA00001933"/>
    </source>
</evidence>
<protein>
    <recommendedName>
        <fullName evidence="5">Aromatic amino acid beta-eliminating lyase/threonine aldolase domain-containing protein</fullName>
    </recommendedName>
</protein>
<dbReference type="Gene3D" id="3.90.1150.10">
    <property type="entry name" value="Aspartate Aminotransferase, domain 1"/>
    <property type="match status" value="1"/>
</dbReference>
<evidence type="ECO:0000259" key="5">
    <source>
        <dbReference type="Pfam" id="PF01212"/>
    </source>
</evidence>
<dbReference type="PANTHER" id="PTHR48097">
    <property type="entry name" value="L-THREONINE ALDOLASE-RELATED"/>
    <property type="match status" value="1"/>
</dbReference>
<evidence type="ECO:0000256" key="2">
    <source>
        <dbReference type="ARBA" id="ARBA00006966"/>
    </source>
</evidence>
<comment type="cofactor">
    <cofactor evidence="1">
        <name>pyridoxal 5'-phosphate</name>
        <dbReference type="ChEBI" id="CHEBI:597326"/>
    </cofactor>
</comment>
<dbReference type="Pfam" id="PF01212">
    <property type="entry name" value="Beta_elim_lyase"/>
    <property type="match status" value="1"/>
</dbReference>
<evidence type="ECO:0000313" key="6">
    <source>
        <dbReference type="EMBL" id="KKN04566.1"/>
    </source>
</evidence>
<feature type="domain" description="Aromatic amino acid beta-eliminating lyase/threonine aldolase" evidence="5">
    <location>
        <begin position="5"/>
        <end position="292"/>
    </location>
</feature>
<reference evidence="6" key="1">
    <citation type="journal article" date="2015" name="Nature">
        <title>Complex archaea that bridge the gap between prokaryotes and eukaryotes.</title>
        <authorList>
            <person name="Spang A."/>
            <person name="Saw J.H."/>
            <person name="Jorgensen S.L."/>
            <person name="Zaremba-Niedzwiedzka K."/>
            <person name="Martijn J."/>
            <person name="Lind A.E."/>
            <person name="van Eijk R."/>
            <person name="Schleper C."/>
            <person name="Guy L."/>
            <person name="Ettema T.J."/>
        </authorList>
    </citation>
    <scope>NUCLEOTIDE SEQUENCE</scope>
</reference>
<dbReference type="SUPFAM" id="SSF53383">
    <property type="entry name" value="PLP-dependent transferases"/>
    <property type="match status" value="1"/>
</dbReference>
<dbReference type="InterPro" id="IPR001597">
    <property type="entry name" value="ArAA_b-elim_lyase/Thr_aldolase"/>
</dbReference>
<dbReference type="EMBL" id="LAZR01004905">
    <property type="protein sequence ID" value="KKN04566.1"/>
    <property type="molecule type" value="Genomic_DNA"/>
</dbReference>
<gene>
    <name evidence="6" type="ORF">LCGC14_1096190</name>
</gene>
<dbReference type="GO" id="GO:0006545">
    <property type="term" value="P:glycine biosynthetic process"/>
    <property type="evidence" value="ECO:0007669"/>
    <property type="project" value="TreeGrafter"/>
</dbReference>
<keyword evidence="4" id="KW-0456">Lyase</keyword>
<accession>A0A0F9PU13</accession>
<name>A0A0F9PU13_9ZZZZ</name>
<comment type="similarity">
    <text evidence="2">Belongs to the threonine aldolase family.</text>
</comment>
<dbReference type="Gene3D" id="3.40.640.10">
    <property type="entry name" value="Type I PLP-dependent aspartate aminotransferase-like (Major domain)"/>
    <property type="match status" value="1"/>
</dbReference>
<dbReference type="PIRSF" id="PIRSF017617">
    <property type="entry name" value="Thr_aldolase"/>
    <property type="match status" value="1"/>
</dbReference>
<proteinExistence type="inferred from homology"/>
<evidence type="ECO:0000256" key="3">
    <source>
        <dbReference type="ARBA" id="ARBA00022898"/>
    </source>
</evidence>
<dbReference type="AlphaFoldDB" id="A0A0F9PU13"/>